<evidence type="ECO:0000313" key="1">
    <source>
        <dbReference type="EMBL" id="RVW70575.1"/>
    </source>
</evidence>
<dbReference type="AlphaFoldDB" id="A0A438GEE0"/>
<evidence type="ECO:0000313" key="2">
    <source>
        <dbReference type="Proteomes" id="UP000288805"/>
    </source>
</evidence>
<protein>
    <recommendedName>
        <fullName evidence="3">Reverse transcriptase zinc-binding domain-containing protein</fullName>
    </recommendedName>
</protein>
<proteinExistence type="predicted"/>
<comment type="caution">
    <text evidence="1">The sequence shown here is derived from an EMBL/GenBank/DDBJ whole genome shotgun (WGS) entry which is preliminary data.</text>
</comment>
<name>A0A438GEE0_VITVI</name>
<sequence length="387" mass="43387">MAKVKIDGVSFIEEVDIREGIAQAFQLLLSEPPGEWRPSIRDMRFSVLHNQDAAMLEELFREEVLFIALSELNGDKAPGSDGFSLAFWQHCWDVVKVEVMNVFKEFYEQECFVKSLNATFLVLVSKRGGVEELKDFKLISLVGNLYALANRLKKVEKWVLVKDGLIGLVGASQLQGLKINLDKSELIPVGRVLNVVKLAAIIGCKVGSEGQLWCWTLEGYKALVGVSFFPELFLWWVMGEGSSFGKIDGAGMSLYVSFPSLFALASSKEAWVANLWVQSSEGVGGGGGKGGCGVLGGHGEWVLFVKSLYSILEEVRVDPFPSSVVWNAWVPPKVRLLWELLFSLFKVSGVIHSSVRETLFRVKWLIYWKKKEESVESNYLFWAIWKE</sequence>
<organism evidence="1 2">
    <name type="scientific">Vitis vinifera</name>
    <name type="common">Grape</name>
    <dbReference type="NCBI Taxonomy" id="29760"/>
    <lineage>
        <taxon>Eukaryota</taxon>
        <taxon>Viridiplantae</taxon>
        <taxon>Streptophyta</taxon>
        <taxon>Embryophyta</taxon>
        <taxon>Tracheophyta</taxon>
        <taxon>Spermatophyta</taxon>
        <taxon>Magnoliopsida</taxon>
        <taxon>eudicotyledons</taxon>
        <taxon>Gunneridae</taxon>
        <taxon>Pentapetalae</taxon>
        <taxon>rosids</taxon>
        <taxon>Vitales</taxon>
        <taxon>Vitaceae</taxon>
        <taxon>Viteae</taxon>
        <taxon>Vitis</taxon>
    </lineage>
</organism>
<dbReference type="EMBL" id="QGNW01000461">
    <property type="protein sequence ID" value="RVW70575.1"/>
    <property type="molecule type" value="Genomic_DNA"/>
</dbReference>
<gene>
    <name evidence="1" type="ORF">CK203_060645</name>
</gene>
<dbReference type="Proteomes" id="UP000288805">
    <property type="component" value="Unassembled WGS sequence"/>
</dbReference>
<evidence type="ECO:0008006" key="3">
    <source>
        <dbReference type="Google" id="ProtNLM"/>
    </source>
</evidence>
<accession>A0A438GEE0</accession>
<reference evidence="1 2" key="1">
    <citation type="journal article" date="2018" name="PLoS Genet.">
        <title>Population sequencing reveals clonal diversity and ancestral inbreeding in the grapevine cultivar Chardonnay.</title>
        <authorList>
            <person name="Roach M.J."/>
            <person name="Johnson D.L."/>
            <person name="Bohlmann J."/>
            <person name="van Vuuren H.J."/>
            <person name="Jones S.J."/>
            <person name="Pretorius I.S."/>
            <person name="Schmidt S.A."/>
            <person name="Borneman A.R."/>
        </authorList>
    </citation>
    <scope>NUCLEOTIDE SEQUENCE [LARGE SCALE GENOMIC DNA]</scope>
    <source>
        <strain evidence="2">cv. Chardonnay</strain>
        <tissue evidence="1">Leaf</tissue>
    </source>
</reference>